<organism evidence="1">
    <name type="scientific">Cucumis melo subsp. melo</name>
    <dbReference type="NCBI Taxonomy" id="412675"/>
    <lineage>
        <taxon>Eukaryota</taxon>
        <taxon>Viridiplantae</taxon>
        <taxon>Streptophyta</taxon>
        <taxon>Embryophyta</taxon>
        <taxon>Tracheophyta</taxon>
        <taxon>Spermatophyta</taxon>
        <taxon>Magnoliopsida</taxon>
        <taxon>eudicotyledons</taxon>
        <taxon>Gunneridae</taxon>
        <taxon>Pentapetalae</taxon>
        <taxon>rosids</taxon>
        <taxon>fabids</taxon>
        <taxon>Cucurbitales</taxon>
        <taxon>Cucurbitaceae</taxon>
        <taxon>Benincaseae</taxon>
        <taxon>Cucumis</taxon>
    </lineage>
</organism>
<sequence length="48" mass="5227">MIRGKDVCCAHHALPSTPFASSPSSPSPPCRLIANNVEFKIRDIDAFE</sequence>
<name>E5GCG4_CUCME</name>
<protein>
    <submittedName>
        <fullName evidence="1">Uncharacterized protein</fullName>
    </submittedName>
</protein>
<evidence type="ECO:0000313" key="1">
    <source>
        <dbReference type="EMBL" id="ADN34163.1"/>
    </source>
</evidence>
<reference evidence="1" key="1">
    <citation type="journal article" date="2010" name="BMC Genomics">
        <title>Generation of a BAC-based physical map of the melon genome.</title>
        <authorList>
            <person name="Gonzalez V.M."/>
            <person name="Garcia-Mas J."/>
            <person name="Arus P."/>
            <person name="Puigdomenech P."/>
        </authorList>
    </citation>
    <scope>NUCLEOTIDE SEQUENCE</scope>
    <source>
        <tissue evidence="1">Young leaves</tissue>
    </source>
</reference>
<reference evidence="1" key="2">
    <citation type="journal article" date="2010" name="BMC Plant Biol.">
        <title>Sequencing of 6.7 Mb of the melon genome using a BAC pooling strategy.</title>
        <authorList>
            <person name="Gonzalez V.M."/>
            <person name="Benjak A."/>
            <person name="Henaff E.M."/>
            <person name="Mir G."/>
            <person name="Casacuberta J.M."/>
            <person name="Garcia-Mas J."/>
            <person name="Puigdomenech P."/>
        </authorList>
    </citation>
    <scope>NUCLEOTIDE SEQUENCE</scope>
    <source>
        <tissue evidence="1">Young leaves</tissue>
    </source>
</reference>
<dbReference type="EMBL" id="HM854809">
    <property type="protein sequence ID" value="ADN34163.1"/>
    <property type="molecule type" value="Genomic_DNA"/>
</dbReference>
<accession>E5GCG4</accession>
<proteinExistence type="predicted"/>
<dbReference type="AlphaFoldDB" id="E5GCG4"/>